<feature type="compositionally biased region" description="Acidic residues" evidence="7">
    <location>
        <begin position="47"/>
        <end position="58"/>
    </location>
</feature>
<keyword evidence="3 5" id="KW-0371">Homeobox</keyword>
<sequence length="227" mass="25973">MDRENTKNYNYTINGLLGLKVDTAVSRSSSLSMDISEEEGVKIDCLDNSDESLSDENENEKNLLGEDSEKDFQTDSMDEETPGKKKRRYRTTFTNLQLSELERTFQKMHYPDVFTREELAFHVDLSEARVQVWFQNRRAKWRKREKLRVDPNRALLSALNPYQLHMAQVIPNQGILNIPTSYCIQGQQMLSTALPQVNQFVSLANIQPPALYPMPLASSVQVTAPAV</sequence>
<dbReference type="GO" id="GO:0000977">
    <property type="term" value="F:RNA polymerase II transcription regulatory region sequence-specific DNA binding"/>
    <property type="evidence" value="ECO:0007669"/>
    <property type="project" value="TreeGrafter"/>
</dbReference>
<comment type="subcellular location">
    <subcellularLocation>
        <location evidence="1 5 6">Nucleus</location>
    </subcellularLocation>
</comment>
<feature type="region of interest" description="Disordered" evidence="7">
    <location>
        <begin position="46"/>
        <end position="86"/>
    </location>
</feature>
<dbReference type="PANTHER" id="PTHR24329">
    <property type="entry name" value="HOMEOBOX PROTEIN ARISTALESS"/>
    <property type="match status" value="1"/>
</dbReference>
<accession>A0AAV7JVI1</accession>
<dbReference type="PANTHER" id="PTHR24329:SF543">
    <property type="entry name" value="FI01017P-RELATED"/>
    <property type="match status" value="1"/>
</dbReference>
<dbReference type="GO" id="GO:0000981">
    <property type="term" value="F:DNA-binding transcription factor activity, RNA polymerase II-specific"/>
    <property type="evidence" value="ECO:0007669"/>
    <property type="project" value="InterPro"/>
</dbReference>
<feature type="DNA-binding region" description="Homeobox" evidence="5">
    <location>
        <begin position="86"/>
        <end position="145"/>
    </location>
</feature>
<evidence type="ECO:0000256" key="7">
    <source>
        <dbReference type="SAM" id="MobiDB-lite"/>
    </source>
</evidence>
<evidence type="ECO:0000313" key="10">
    <source>
        <dbReference type="Proteomes" id="UP001165289"/>
    </source>
</evidence>
<dbReference type="EMBL" id="JAKMXF010000298">
    <property type="protein sequence ID" value="KAI6652624.1"/>
    <property type="molecule type" value="Genomic_DNA"/>
</dbReference>
<evidence type="ECO:0000256" key="4">
    <source>
        <dbReference type="ARBA" id="ARBA00023242"/>
    </source>
</evidence>
<dbReference type="Proteomes" id="UP001165289">
    <property type="component" value="Unassembled WGS sequence"/>
</dbReference>
<dbReference type="InterPro" id="IPR017970">
    <property type="entry name" value="Homeobox_CS"/>
</dbReference>
<keyword evidence="2 5" id="KW-0238">DNA-binding</keyword>
<organism evidence="9 10">
    <name type="scientific">Oopsacas minuta</name>
    <dbReference type="NCBI Taxonomy" id="111878"/>
    <lineage>
        <taxon>Eukaryota</taxon>
        <taxon>Metazoa</taxon>
        <taxon>Porifera</taxon>
        <taxon>Hexactinellida</taxon>
        <taxon>Hexasterophora</taxon>
        <taxon>Lyssacinosida</taxon>
        <taxon>Leucopsacidae</taxon>
        <taxon>Oopsacas</taxon>
    </lineage>
</organism>
<feature type="domain" description="Homeobox" evidence="8">
    <location>
        <begin position="84"/>
        <end position="144"/>
    </location>
</feature>
<dbReference type="PROSITE" id="PS50071">
    <property type="entry name" value="HOMEOBOX_2"/>
    <property type="match status" value="1"/>
</dbReference>
<evidence type="ECO:0000256" key="2">
    <source>
        <dbReference type="ARBA" id="ARBA00023125"/>
    </source>
</evidence>
<evidence type="ECO:0000313" key="9">
    <source>
        <dbReference type="EMBL" id="KAI6652624.1"/>
    </source>
</evidence>
<gene>
    <name evidence="9" type="ORF">LOD99_4409</name>
</gene>
<dbReference type="Pfam" id="PF00046">
    <property type="entry name" value="Homeodomain"/>
    <property type="match status" value="1"/>
</dbReference>
<keyword evidence="4 5" id="KW-0539">Nucleus</keyword>
<comment type="caution">
    <text evidence="9">The sequence shown here is derived from an EMBL/GenBank/DDBJ whole genome shotgun (WGS) entry which is preliminary data.</text>
</comment>
<dbReference type="SMART" id="SM00389">
    <property type="entry name" value="HOX"/>
    <property type="match status" value="1"/>
</dbReference>
<evidence type="ECO:0000256" key="1">
    <source>
        <dbReference type="ARBA" id="ARBA00004123"/>
    </source>
</evidence>
<dbReference type="GO" id="GO:0005634">
    <property type="term" value="C:nucleus"/>
    <property type="evidence" value="ECO:0007669"/>
    <property type="project" value="UniProtKB-SubCell"/>
</dbReference>
<dbReference type="InterPro" id="IPR009057">
    <property type="entry name" value="Homeodomain-like_sf"/>
</dbReference>
<evidence type="ECO:0000259" key="8">
    <source>
        <dbReference type="PROSITE" id="PS50071"/>
    </source>
</evidence>
<proteinExistence type="predicted"/>
<dbReference type="Gene3D" id="1.10.10.60">
    <property type="entry name" value="Homeodomain-like"/>
    <property type="match status" value="1"/>
</dbReference>
<protein>
    <submittedName>
        <fullName evidence="9">Aristaless-related homeobox (Arx) transcription factor</fullName>
    </submittedName>
</protein>
<dbReference type="SUPFAM" id="SSF46689">
    <property type="entry name" value="Homeodomain-like"/>
    <property type="match status" value="1"/>
</dbReference>
<evidence type="ECO:0000256" key="6">
    <source>
        <dbReference type="RuleBase" id="RU000682"/>
    </source>
</evidence>
<keyword evidence="10" id="KW-1185">Reference proteome</keyword>
<dbReference type="PROSITE" id="PS00027">
    <property type="entry name" value="HOMEOBOX_1"/>
    <property type="match status" value="1"/>
</dbReference>
<evidence type="ECO:0000256" key="5">
    <source>
        <dbReference type="PROSITE-ProRule" id="PRU00108"/>
    </source>
</evidence>
<dbReference type="FunFam" id="1.10.10.60:FF:000291">
    <property type="entry name" value="ALX homeobox protein 1"/>
    <property type="match status" value="1"/>
</dbReference>
<dbReference type="InterPro" id="IPR001356">
    <property type="entry name" value="HD"/>
</dbReference>
<name>A0AAV7JVI1_9METZ</name>
<dbReference type="AlphaFoldDB" id="A0AAV7JVI1"/>
<evidence type="ECO:0000256" key="3">
    <source>
        <dbReference type="ARBA" id="ARBA00023155"/>
    </source>
</evidence>
<dbReference type="CDD" id="cd00086">
    <property type="entry name" value="homeodomain"/>
    <property type="match status" value="1"/>
</dbReference>
<reference evidence="9 10" key="1">
    <citation type="journal article" date="2023" name="BMC Biol.">
        <title>The compact genome of the sponge Oopsacas minuta (Hexactinellida) is lacking key metazoan core genes.</title>
        <authorList>
            <person name="Santini S."/>
            <person name="Schenkelaars Q."/>
            <person name="Jourda C."/>
            <person name="Duchesne M."/>
            <person name="Belahbib H."/>
            <person name="Rocher C."/>
            <person name="Selva M."/>
            <person name="Riesgo A."/>
            <person name="Vervoort M."/>
            <person name="Leys S.P."/>
            <person name="Kodjabachian L."/>
            <person name="Le Bivic A."/>
            <person name="Borchiellini C."/>
            <person name="Claverie J.M."/>
            <person name="Renard E."/>
        </authorList>
    </citation>
    <scope>NUCLEOTIDE SEQUENCE [LARGE SCALE GENOMIC DNA]</scope>
    <source>
        <strain evidence="9">SPO-2</strain>
    </source>
</reference>
<dbReference type="InterPro" id="IPR050649">
    <property type="entry name" value="Paired_Homeobox_TFs"/>
</dbReference>